<comment type="similarity">
    <text evidence="2 12">Belongs to the G-protein coupled receptor T2R family.</text>
</comment>
<evidence type="ECO:0000256" key="14">
    <source>
        <dbReference type="SAM" id="Phobius"/>
    </source>
</evidence>
<dbReference type="Gene3D" id="1.20.1070.10">
    <property type="entry name" value="Rhodopsin 7-helix transmembrane proteins"/>
    <property type="match status" value="1"/>
</dbReference>
<evidence type="ECO:0000256" key="10">
    <source>
        <dbReference type="ARBA" id="ARBA00023180"/>
    </source>
</evidence>
<dbReference type="EMBL" id="VCEA01000002">
    <property type="protein sequence ID" value="KAB0350805.1"/>
    <property type="molecule type" value="Genomic_DNA"/>
</dbReference>
<evidence type="ECO:0000256" key="8">
    <source>
        <dbReference type="ARBA" id="ARBA00023136"/>
    </source>
</evidence>
<keyword evidence="7 13" id="KW-0297">G-protein coupled receptor</keyword>
<keyword evidence="3 13" id="KW-0919">Taste</keyword>
<keyword evidence="8 13" id="KW-0472">Membrane</keyword>
<comment type="subcellular location">
    <subcellularLocation>
        <location evidence="1 13">Membrane</location>
        <topology evidence="1 13">Multi-pass membrane protein</topology>
    </subcellularLocation>
</comment>
<gene>
    <name evidence="15" type="ORF">FD754_015662</name>
</gene>
<evidence type="ECO:0000256" key="4">
    <source>
        <dbReference type="ARBA" id="ARBA00022606"/>
    </source>
</evidence>
<accession>A0A5N3VQX4</accession>
<organism evidence="15 16">
    <name type="scientific">Muntiacus muntjak</name>
    <name type="common">Barking deer</name>
    <name type="synonym">Indian muntjac</name>
    <dbReference type="NCBI Taxonomy" id="9888"/>
    <lineage>
        <taxon>Eukaryota</taxon>
        <taxon>Metazoa</taxon>
        <taxon>Chordata</taxon>
        <taxon>Craniata</taxon>
        <taxon>Vertebrata</taxon>
        <taxon>Euteleostomi</taxon>
        <taxon>Mammalia</taxon>
        <taxon>Eutheria</taxon>
        <taxon>Laurasiatheria</taxon>
        <taxon>Artiodactyla</taxon>
        <taxon>Ruminantia</taxon>
        <taxon>Pecora</taxon>
        <taxon>Cervidae</taxon>
        <taxon>Muntiacinae</taxon>
        <taxon>Muntiacus</taxon>
    </lineage>
</organism>
<keyword evidence="9 13" id="KW-0675">Receptor</keyword>
<dbReference type="PANTHER" id="PTHR11394">
    <property type="entry name" value="TASTE RECEPTOR TYPE 2"/>
    <property type="match status" value="1"/>
</dbReference>
<evidence type="ECO:0000256" key="7">
    <source>
        <dbReference type="ARBA" id="ARBA00023040"/>
    </source>
</evidence>
<keyword evidence="4 13" id="KW-0716">Sensory transduction</keyword>
<dbReference type="InterPro" id="IPR007960">
    <property type="entry name" value="TAS2R"/>
</dbReference>
<reference evidence="15 16" key="1">
    <citation type="submission" date="2019-06" db="EMBL/GenBank/DDBJ databases">
        <title>Discovery of a novel chromosome fission-fusion reversal in muntjac.</title>
        <authorList>
            <person name="Mudd A.B."/>
            <person name="Bredeson J.V."/>
            <person name="Baum R."/>
            <person name="Hockemeyer D."/>
            <person name="Rokhsar D.S."/>
        </authorList>
    </citation>
    <scope>NUCLEOTIDE SEQUENCE [LARGE SCALE GENOMIC DNA]</scope>
    <source>
        <strain evidence="15">UTSW_UCB_Mm</strain>
        <tissue evidence="15">Fibroblast cell line</tissue>
    </source>
</reference>
<dbReference type="PANTHER" id="PTHR11394:SF63">
    <property type="entry name" value="TASTE RECEPTOR TYPE 2 MEMBER 10"/>
    <property type="match status" value="1"/>
</dbReference>
<evidence type="ECO:0000313" key="16">
    <source>
        <dbReference type="Proteomes" id="UP000326458"/>
    </source>
</evidence>
<evidence type="ECO:0000256" key="6">
    <source>
        <dbReference type="ARBA" id="ARBA00022989"/>
    </source>
</evidence>
<dbReference type="SUPFAM" id="SSF81321">
    <property type="entry name" value="Family A G protein-coupled receptor-like"/>
    <property type="match status" value="1"/>
</dbReference>
<comment type="caution">
    <text evidence="15">The sequence shown here is derived from an EMBL/GenBank/DDBJ whole genome shotgun (WGS) entry which is preliminary data.</text>
</comment>
<evidence type="ECO:0000256" key="1">
    <source>
        <dbReference type="ARBA" id="ARBA00004141"/>
    </source>
</evidence>
<evidence type="ECO:0000256" key="9">
    <source>
        <dbReference type="ARBA" id="ARBA00023170"/>
    </source>
</evidence>
<evidence type="ECO:0000256" key="12">
    <source>
        <dbReference type="RuleBase" id="RU004423"/>
    </source>
</evidence>
<protein>
    <recommendedName>
        <fullName evidence="13">Taste receptor type 2</fullName>
    </recommendedName>
</protein>
<keyword evidence="5 13" id="KW-0812">Transmembrane</keyword>
<evidence type="ECO:0000256" key="2">
    <source>
        <dbReference type="ARBA" id="ARBA00007376"/>
    </source>
</evidence>
<dbReference type="GO" id="GO:0016020">
    <property type="term" value="C:membrane"/>
    <property type="evidence" value="ECO:0007669"/>
    <property type="project" value="UniProtKB-SubCell"/>
</dbReference>
<keyword evidence="6 14" id="KW-1133">Transmembrane helix</keyword>
<keyword evidence="11 13" id="KW-0807">Transducer</keyword>
<feature type="transmembrane region" description="Helical" evidence="14">
    <location>
        <begin position="129"/>
        <end position="149"/>
    </location>
</feature>
<dbReference type="FunFam" id="1.20.1070.10:FF:000042">
    <property type="entry name" value="Taste receptor type 2 member 7"/>
    <property type="match status" value="1"/>
</dbReference>
<dbReference type="Proteomes" id="UP000326458">
    <property type="component" value="Unassembled WGS sequence"/>
</dbReference>
<keyword evidence="10" id="KW-0325">Glycoprotein</keyword>
<sequence length="309" mass="35154">MLSIVEGLLIFVAASESVLGILGNGFIGVVSCIDCVKSKKTSIVSIILTGLASSRFCLIWIIITDAYVRVFFPDIYLSGNLIQYIAHLWIIMNQSSVWFATSLSIFYFLKIANYSHCIFLWLKGHINRVLLLFMGCLLISWLFAFPSIAKPIINNIMKNRSTTWLITMHKSEYLANQILLNIGVILVFALCLIICFLLITSLWRHNRKMRLNATGFRDPSTEAHIKAMKILVSFIILFILYFVGTAIQISVGTIPENKLLLIVGITTRLLYPWGHSLILILGNRKLKQDSLRVLKPLKCWENEKFLRIP</sequence>
<dbReference type="Pfam" id="PF05296">
    <property type="entry name" value="TAS2R"/>
    <property type="match status" value="1"/>
</dbReference>
<evidence type="ECO:0000256" key="3">
    <source>
        <dbReference type="ARBA" id="ARBA00022480"/>
    </source>
</evidence>
<name>A0A5N3VQX4_MUNMU</name>
<feature type="transmembrane region" description="Helical" evidence="14">
    <location>
        <begin position="42"/>
        <end position="63"/>
    </location>
</feature>
<feature type="transmembrane region" description="Helical" evidence="14">
    <location>
        <begin position="178"/>
        <end position="203"/>
    </location>
</feature>
<keyword evidence="16" id="KW-1185">Reference proteome</keyword>
<proteinExistence type="inferred from homology"/>
<evidence type="ECO:0000256" key="5">
    <source>
        <dbReference type="ARBA" id="ARBA00022692"/>
    </source>
</evidence>
<dbReference type="GO" id="GO:0004930">
    <property type="term" value="F:G protein-coupled receptor activity"/>
    <property type="evidence" value="ECO:0007669"/>
    <property type="project" value="UniProtKB-KW"/>
</dbReference>
<evidence type="ECO:0000256" key="13">
    <source>
        <dbReference type="RuleBase" id="RU004424"/>
    </source>
</evidence>
<dbReference type="GO" id="GO:0033038">
    <property type="term" value="F:bitter taste receptor activity"/>
    <property type="evidence" value="ECO:0007669"/>
    <property type="project" value="InterPro"/>
</dbReference>
<feature type="transmembrane region" description="Helical" evidence="14">
    <location>
        <begin position="260"/>
        <end position="282"/>
    </location>
</feature>
<evidence type="ECO:0000256" key="11">
    <source>
        <dbReference type="ARBA" id="ARBA00023224"/>
    </source>
</evidence>
<dbReference type="AlphaFoldDB" id="A0A5N3VQX4"/>
<evidence type="ECO:0000313" key="15">
    <source>
        <dbReference type="EMBL" id="KAB0350805.1"/>
    </source>
</evidence>
<feature type="transmembrane region" description="Helical" evidence="14">
    <location>
        <begin position="230"/>
        <end position="254"/>
    </location>
</feature>